<dbReference type="EMBL" id="JAHQCS010000178">
    <property type="protein sequence ID" value="MBU9714573.1"/>
    <property type="molecule type" value="Genomic_DNA"/>
</dbReference>
<evidence type="ECO:0008006" key="3">
    <source>
        <dbReference type="Google" id="ProtNLM"/>
    </source>
</evidence>
<keyword evidence="2" id="KW-1185">Reference proteome</keyword>
<accession>A0ABS6JM12</accession>
<evidence type="ECO:0000313" key="1">
    <source>
        <dbReference type="EMBL" id="MBU9714573.1"/>
    </source>
</evidence>
<sequence>MSLIIQHLFSGMNSSSSSRIQLKPGQVFLGNVTKWYPDQLAQLKLGPLHVTAKLEASLEKGKVYLFRVMGSEGVPRLKVIDSAPVISPSNIPSEQSANMVLRQMGLGQSYNNVLLVQRFIQENIPFTQQNISEGAALLQSSSMDREQNLNLVVKMLQYSLPLTKDTFLSFASLSSDRTISEAIRSLEKALSVKSSFQSSHSPLAQLLQSVVIKGEEIQATGKTGGLNGQNLLDIFVKVGLQDEWNVRQYSKQASTLKSMLLQLIQDPSQNESAVRRHAEFIVQRLTALQLLSRDDSYISHTVMQFPVEWGGVQRDWTVQWEGRKDNSGIIDEDHCRIVFYLQLEYLKETLIDVQIQNRVITLTIFNDNEKPTSFQRDWYPFLKEQLHSLNYHLSAIKWTTPPSSPDDQKTVSELDRDKSMYRGVDIRI</sequence>
<dbReference type="Proteomes" id="UP000784880">
    <property type="component" value="Unassembled WGS sequence"/>
</dbReference>
<gene>
    <name evidence="1" type="ORF">KS419_22780</name>
</gene>
<name>A0ABS6JM12_9BACI</name>
<dbReference type="RefSeq" id="WP_217069238.1">
    <property type="nucleotide sequence ID" value="NZ_JAHQCS010000178.1"/>
</dbReference>
<protein>
    <recommendedName>
        <fullName evidence="3">Flagellar hook-length control protein-like C-terminal domain-containing protein</fullName>
    </recommendedName>
</protein>
<organism evidence="1 2">
    <name type="scientific">Evansella tamaricis</name>
    <dbReference type="NCBI Taxonomy" id="2069301"/>
    <lineage>
        <taxon>Bacteria</taxon>
        <taxon>Bacillati</taxon>
        <taxon>Bacillota</taxon>
        <taxon>Bacilli</taxon>
        <taxon>Bacillales</taxon>
        <taxon>Bacillaceae</taxon>
        <taxon>Evansella</taxon>
    </lineage>
</organism>
<reference evidence="1 2" key="1">
    <citation type="submission" date="2021-06" db="EMBL/GenBank/DDBJ databases">
        <title>Bacillus sp. RD4P76, an endophyte from a halophyte.</title>
        <authorList>
            <person name="Sun J.-Q."/>
        </authorList>
    </citation>
    <scope>NUCLEOTIDE SEQUENCE [LARGE SCALE GENOMIC DNA]</scope>
    <source>
        <strain evidence="1 2">CGMCC 1.15917</strain>
    </source>
</reference>
<proteinExistence type="predicted"/>
<comment type="caution">
    <text evidence="1">The sequence shown here is derived from an EMBL/GenBank/DDBJ whole genome shotgun (WGS) entry which is preliminary data.</text>
</comment>
<evidence type="ECO:0000313" key="2">
    <source>
        <dbReference type="Proteomes" id="UP000784880"/>
    </source>
</evidence>